<dbReference type="EMBL" id="JACIDT010000010">
    <property type="protein sequence ID" value="MBB3927127.1"/>
    <property type="molecule type" value="Genomic_DNA"/>
</dbReference>
<dbReference type="InterPro" id="IPR029068">
    <property type="entry name" value="Glyas_Bleomycin-R_OHBP_Dase"/>
</dbReference>
<name>A0A7W6BP17_9SPHN</name>
<proteinExistence type="predicted"/>
<gene>
    <name evidence="2" type="ORF">GGR43_002850</name>
</gene>
<protein>
    <submittedName>
        <fullName evidence="2">Catechol 2,3-dioxygenase-like lactoylglutathione lyase family enzyme</fullName>
    </submittedName>
</protein>
<feature type="domain" description="VOC" evidence="1">
    <location>
        <begin position="145"/>
        <end position="263"/>
    </location>
</feature>
<evidence type="ECO:0000313" key="2">
    <source>
        <dbReference type="EMBL" id="MBB3927127.1"/>
    </source>
</evidence>
<organism evidence="2 3">
    <name type="scientific">Sphingobium jiangsuense</name>
    <dbReference type="NCBI Taxonomy" id="870476"/>
    <lineage>
        <taxon>Bacteria</taxon>
        <taxon>Pseudomonadati</taxon>
        <taxon>Pseudomonadota</taxon>
        <taxon>Alphaproteobacteria</taxon>
        <taxon>Sphingomonadales</taxon>
        <taxon>Sphingomonadaceae</taxon>
        <taxon>Sphingobium</taxon>
    </lineage>
</organism>
<comment type="caution">
    <text evidence="2">The sequence shown here is derived from an EMBL/GenBank/DDBJ whole genome shotgun (WGS) entry which is preliminary data.</text>
</comment>
<dbReference type="PROSITE" id="PS51819">
    <property type="entry name" value="VOC"/>
    <property type="match status" value="1"/>
</dbReference>
<keyword evidence="2" id="KW-0456">Lyase</keyword>
<dbReference type="SUPFAM" id="SSF54593">
    <property type="entry name" value="Glyoxalase/Bleomycin resistance protein/Dihydroxybiphenyl dioxygenase"/>
    <property type="match status" value="2"/>
</dbReference>
<dbReference type="InterPro" id="IPR037523">
    <property type="entry name" value="VOC_core"/>
</dbReference>
<keyword evidence="2" id="KW-0560">Oxidoreductase</keyword>
<dbReference type="AlphaFoldDB" id="A0A7W6BP17"/>
<keyword evidence="2" id="KW-0223">Dioxygenase</keyword>
<accession>A0A7W6BP17</accession>
<dbReference type="InterPro" id="IPR004360">
    <property type="entry name" value="Glyas_Fos-R_dOase_dom"/>
</dbReference>
<evidence type="ECO:0000259" key="1">
    <source>
        <dbReference type="PROSITE" id="PS51819"/>
    </source>
</evidence>
<dbReference type="Proteomes" id="UP000571950">
    <property type="component" value="Unassembled WGS sequence"/>
</dbReference>
<keyword evidence="3" id="KW-1185">Reference proteome</keyword>
<dbReference type="Pfam" id="PF00903">
    <property type="entry name" value="Glyoxalase"/>
    <property type="match status" value="1"/>
</dbReference>
<dbReference type="GO" id="GO:0016829">
    <property type="term" value="F:lyase activity"/>
    <property type="evidence" value="ECO:0007669"/>
    <property type="project" value="UniProtKB-KW"/>
</dbReference>
<dbReference type="Gene3D" id="3.10.180.10">
    <property type="entry name" value="2,3-Dihydroxybiphenyl 1,2-Dioxygenase, domain 1"/>
    <property type="match status" value="2"/>
</dbReference>
<reference evidence="2 3" key="1">
    <citation type="submission" date="2020-08" db="EMBL/GenBank/DDBJ databases">
        <title>Genomic Encyclopedia of Type Strains, Phase IV (KMG-IV): sequencing the most valuable type-strain genomes for metagenomic binning, comparative biology and taxonomic classification.</title>
        <authorList>
            <person name="Goeker M."/>
        </authorList>
    </citation>
    <scope>NUCLEOTIDE SEQUENCE [LARGE SCALE GENOMIC DNA]</scope>
    <source>
        <strain evidence="2 3">DSM 26189</strain>
    </source>
</reference>
<dbReference type="RefSeq" id="WP_188072638.1">
    <property type="nucleotide sequence ID" value="NZ_BSPS01000033.1"/>
</dbReference>
<dbReference type="GO" id="GO:0051213">
    <property type="term" value="F:dioxygenase activity"/>
    <property type="evidence" value="ECO:0007669"/>
    <property type="project" value="UniProtKB-KW"/>
</dbReference>
<evidence type="ECO:0000313" key="3">
    <source>
        <dbReference type="Proteomes" id="UP000571950"/>
    </source>
</evidence>
<sequence>MTIIRTEEVLYHVADIDAPARYCADFGLRPLEPDGHAARFATGTGQVIAIDPAGEGEESGIARIVWGVDTAQALAAIRAEMARDRAVVDEPDGGFLTSDETGFVIGFRLASVETPTAERRPVNSFGQVERWNDRLGTYGRARPLRIAHVALDIPKQGKDEAVAFYTGRLGFKAVETIAPTGTFLQAEGETDHHQLFLCHRTDRKGTNHVAFEVRDFDEVVEGGNHLVSQGWKETRRLGRHTVGSNIFRFFATPMGGRFEYVADMDQVRKEEPHRHWETSPPHHLWMLKTNGQD</sequence>